<sequence length="170" mass="19400">MVRKIYTIFKLAQAFISPIPVNLNNLGSIKYIPNYSIQQPIRFLSKASELNQPKEANYTEVEQIGKKRSKNDFIIDVREPEELQNTGVIPGSVNIPLDQVEGALKELSNEEFQKKYGTEKPKKDSLIIFSCRSGRRSATAQNAAIQLGYKKTRNYPGGWLDWKKHLENKT</sequence>
<protein>
    <recommendedName>
        <fullName evidence="1">Rhodanese domain-containing protein</fullName>
    </recommendedName>
</protein>
<dbReference type="Proteomes" id="UP001153636">
    <property type="component" value="Chromosome 6"/>
</dbReference>
<dbReference type="Gene3D" id="3.40.250.10">
    <property type="entry name" value="Rhodanese-like domain"/>
    <property type="match status" value="1"/>
</dbReference>
<dbReference type="AlphaFoldDB" id="A0A9P0D5L8"/>
<evidence type="ECO:0000313" key="2">
    <source>
        <dbReference type="EMBL" id="CAH1112259.1"/>
    </source>
</evidence>
<evidence type="ECO:0000313" key="3">
    <source>
        <dbReference type="Proteomes" id="UP001153636"/>
    </source>
</evidence>
<keyword evidence="3" id="KW-1185">Reference proteome</keyword>
<dbReference type="InterPro" id="IPR036873">
    <property type="entry name" value="Rhodanese-like_dom_sf"/>
</dbReference>
<evidence type="ECO:0000259" key="1">
    <source>
        <dbReference type="PROSITE" id="PS50206"/>
    </source>
</evidence>
<dbReference type="Pfam" id="PF00581">
    <property type="entry name" value="Rhodanese"/>
    <property type="match status" value="1"/>
</dbReference>
<accession>A0A9P0D5L8</accession>
<reference evidence="2" key="1">
    <citation type="submission" date="2022-01" db="EMBL/GenBank/DDBJ databases">
        <authorList>
            <person name="King R."/>
        </authorList>
    </citation>
    <scope>NUCLEOTIDE SEQUENCE</scope>
</reference>
<dbReference type="PROSITE" id="PS50206">
    <property type="entry name" value="RHODANESE_3"/>
    <property type="match status" value="1"/>
</dbReference>
<dbReference type="EMBL" id="OV651818">
    <property type="protein sequence ID" value="CAH1112259.1"/>
    <property type="molecule type" value="Genomic_DNA"/>
</dbReference>
<dbReference type="CDD" id="cd01519">
    <property type="entry name" value="RHOD_HSP67B2"/>
    <property type="match status" value="1"/>
</dbReference>
<proteinExistence type="predicted"/>
<dbReference type="PANTHER" id="PTHR44086:SF10">
    <property type="entry name" value="THIOSULFATE SULFURTRANSFERASE_RHODANESE-LIKE DOMAIN-CONTAINING PROTEIN 3"/>
    <property type="match status" value="1"/>
</dbReference>
<gene>
    <name evidence="2" type="ORF">PSYICH_LOCUS12468</name>
</gene>
<dbReference type="SUPFAM" id="SSF52821">
    <property type="entry name" value="Rhodanese/Cell cycle control phosphatase"/>
    <property type="match status" value="1"/>
</dbReference>
<feature type="domain" description="Rhodanese" evidence="1">
    <location>
        <begin position="68"/>
        <end position="167"/>
    </location>
</feature>
<dbReference type="SMART" id="SM00450">
    <property type="entry name" value="RHOD"/>
    <property type="match status" value="1"/>
</dbReference>
<organism evidence="2 3">
    <name type="scientific">Psylliodes chrysocephalus</name>
    <dbReference type="NCBI Taxonomy" id="3402493"/>
    <lineage>
        <taxon>Eukaryota</taxon>
        <taxon>Metazoa</taxon>
        <taxon>Ecdysozoa</taxon>
        <taxon>Arthropoda</taxon>
        <taxon>Hexapoda</taxon>
        <taxon>Insecta</taxon>
        <taxon>Pterygota</taxon>
        <taxon>Neoptera</taxon>
        <taxon>Endopterygota</taxon>
        <taxon>Coleoptera</taxon>
        <taxon>Polyphaga</taxon>
        <taxon>Cucujiformia</taxon>
        <taxon>Chrysomeloidea</taxon>
        <taxon>Chrysomelidae</taxon>
        <taxon>Galerucinae</taxon>
        <taxon>Alticini</taxon>
        <taxon>Psylliodes</taxon>
    </lineage>
</organism>
<name>A0A9P0D5L8_9CUCU</name>
<dbReference type="InterPro" id="IPR001763">
    <property type="entry name" value="Rhodanese-like_dom"/>
</dbReference>
<dbReference type="PANTHER" id="PTHR44086">
    <property type="entry name" value="THIOSULFATE SULFURTRANSFERASE RDL2, MITOCHONDRIAL-RELATED"/>
    <property type="match status" value="1"/>
</dbReference>
<dbReference type="OrthoDB" id="566238at2759"/>